<sequence>MAVDLDSLGTVTRLADAGATAASASLSALTGIETEVDVTRVRVSTAEDVRRTLAEPFVGVRIGFDGGLAGETLLWFDPACANRVVESLLPDADEADSRAGLQEVGNITISGFIDGWADYLGETIDITPPEFVEREGADAGVAGPLGGLLDDTAADTFVFESELRGVGEDLSFRIFMFPTPESVAGSPFAGVPVDRLGQFNALVEDGARQATANMSAMTGIDAEVAVSTLTFVPIESIPGHLDGDVRVGTVLEFGGPPEGYIAILFDEPSAEGVVEALMPGAEGEGFEGMRQSAIQEIGNVLTSGFVDGWANALETTIDISPPQFVHDMGPAILDPLAATLAATQDHAFLVESEIRTPERAFGCEVYALPKERDLERALETLPTAAD</sequence>
<dbReference type="GeneID" id="74943261"/>
<feature type="domain" description="CheC-like protein" evidence="3">
    <location>
        <begin position="101"/>
        <end position="132"/>
    </location>
</feature>
<dbReference type="InterPro" id="IPR007597">
    <property type="entry name" value="CheC"/>
</dbReference>
<dbReference type="GO" id="GO:0006935">
    <property type="term" value="P:chemotaxis"/>
    <property type="evidence" value="ECO:0007669"/>
    <property type="project" value="UniProtKB-KW"/>
</dbReference>
<dbReference type="PANTHER" id="PTHR43693">
    <property type="entry name" value="PROTEIN PHOSPHATASE CHEZ"/>
    <property type="match status" value="1"/>
</dbReference>
<dbReference type="Proteomes" id="UP001057580">
    <property type="component" value="Chromosome"/>
</dbReference>
<dbReference type="InterPro" id="IPR028976">
    <property type="entry name" value="CheC-like_sf"/>
</dbReference>
<evidence type="ECO:0000256" key="1">
    <source>
        <dbReference type="ARBA" id="ARBA00022500"/>
    </source>
</evidence>
<dbReference type="Gene3D" id="3.40.1550.10">
    <property type="entry name" value="CheC-like"/>
    <property type="match status" value="2"/>
</dbReference>
<dbReference type="AlphaFoldDB" id="A0A9E7R0B8"/>
<name>A0A9E7R0B8_9EURY</name>
<dbReference type="KEGG" id="ssai:N0B31_12525"/>
<dbReference type="SUPFAM" id="SSF103039">
    <property type="entry name" value="CheC-like"/>
    <property type="match status" value="2"/>
</dbReference>
<gene>
    <name evidence="4" type="ORF">N0B31_12525</name>
</gene>
<dbReference type="PANTHER" id="PTHR43693:SF1">
    <property type="entry name" value="PROTEIN PHOSPHATASE CHEZ"/>
    <property type="match status" value="1"/>
</dbReference>
<feature type="domain" description="CheC-like protein" evidence="3">
    <location>
        <begin position="289"/>
        <end position="325"/>
    </location>
</feature>
<keyword evidence="5" id="KW-1185">Reference proteome</keyword>
<proteinExistence type="predicted"/>
<evidence type="ECO:0000313" key="4">
    <source>
        <dbReference type="EMBL" id="UWM52974.1"/>
    </source>
</evidence>
<evidence type="ECO:0000313" key="5">
    <source>
        <dbReference type="Proteomes" id="UP001057580"/>
    </source>
</evidence>
<dbReference type="RefSeq" id="WP_260591969.1">
    <property type="nucleotide sequence ID" value="NZ_CP104003.1"/>
</dbReference>
<dbReference type="GO" id="GO:0016787">
    <property type="term" value="F:hydrolase activity"/>
    <property type="evidence" value="ECO:0007669"/>
    <property type="project" value="UniProtKB-KW"/>
</dbReference>
<organism evidence="4 5">
    <name type="scientific">Salinirubellus salinus</name>
    <dbReference type="NCBI Taxonomy" id="1364945"/>
    <lineage>
        <taxon>Archaea</taxon>
        <taxon>Methanobacteriati</taxon>
        <taxon>Methanobacteriota</taxon>
        <taxon>Stenosarchaea group</taxon>
        <taxon>Halobacteria</taxon>
        <taxon>Halobacteriales</taxon>
        <taxon>Natronomonadaceae</taxon>
        <taxon>Salinirubellus</taxon>
    </lineage>
</organism>
<evidence type="ECO:0000256" key="2">
    <source>
        <dbReference type="ARBA" id="ARBA00022801"/>
    </source>
</evidence>
<protein>
    <submittedName>
        <fullName evidence="4">Chemotaxis protein CheC</fullName>
    </submittedName>
</protein>
<dbReference type="EMBL" id="CP104003">
    <property type="protein sequence ID" value="UWM52974.1"/>
    <property type="molecule type" value="Genomic_DNA"/>
</dbReference>
<dbReference type="Pfam" id="PF04509">
    <property type="entry name" value="CheC"/>
    <property type="match status" value="2"/>
</dbReference>
<reference evidence="4" key="1">
    <citation type="submission" date="2022-09" db="EMBL/GenBank/DDBJ databases">
        <title>Diverse halophilic archaea isolated from saline environments.</title>
        <authorList>
            <person name="Cui H.-L."/>
        </authorList>
    </citation>
    <scope>NUCLEOTIDE SEQUENCE</scope>
    <source>
        <strain evidence="4">ZS-35-S2</strain>
    </source>
</reference>
<dbReference type="InterPro" id="IPR050992">
    <property type="entry name" value="CheZ_family_phosphatases"/>
</dbReference>
<keyword evidence="2" id="KW-0378">Hydrolase</keyword>
<evidence type="ECO:0000259" key="3">
    <source>
        <dbReference type="Pfam" id="PF04509"/>
    </source>
</evidence>
<dbReference type="CDD" id="cd17911">
    <property type="entry name" value="CheC_ClassIII"/>
    <property type="match status" value="2"/>
</dbReference>
<keyword evidence="1" id="KW-0145">Chemotaxis</keyword>
<accession>A0A9E7R0B8</accession>